<dbReference type="RefSeq" id="WP_170183363.1">
    <property type="nucleotide sequence ID" value="NZ_JBHTGS010000004.1"/>
</dbReference>
<evidence type="ECO:0000256" key="1">
    <source>
        <dbReference type="ARBA" id="ARBA00022679"/>
    </source>
</evidence>
<dbReference type="EMBL" id="VFOW01000001">
    <property type="protein sequence ID" value="TQL78283.1"/>
    <property type="molecule type" value="Genomic_DNA"/>
</dbReference>
<name>A0A543B0C8_9ACTN</name>
<evidence type="ECO:0000259" key="3">
    <source>
        <dbReference type="PROSITE" id="PS51186"/>
    </source>
</evidence>
<evidence type="ECO:0000313" key="5">
    <source>
        <dbReference type="Proteomes" id="UP000317043"/>
    </source>
</evidence>
<evidence type="ECO:0000313" key="4">
    <source>
        <dbReference type="EMBL" id="TQL78283.1"/>
    </source>
</evidence>
<dbReference type="Proteomes" id="UP000317043">
    <property type="component" value="Unassembled WGS sequence"/>
</dbReference>
<proteinExistence type="predicted"/>
<dbReference type="InterPro" id="IPR050680">
    <property type="entry name" value="YpeA/RimI_acetyltransf"/>
</dbReference>
<comment type="caution">
    <text evidence="4">The sequence shown here is derived from an EMBL/GenBank/DDBJ whole genome shotgun (WGS) entry which is preliminary data.</text>
</comment>
<keyword evidence="4" id="KW-0687">Ribonucleoprotein</keyword>
<dbReference type="InterPro" id="IPR016181">
    <property type="entry name" value="Acyl_CoA_acyltransferase"/>
</dbReference>
<dbReference type="InterPro" id="IPR000182">
    <property type="entry name" value="GNAT_dom"/>
</dbReference>
<sequence>MVTIRPVVEGDLAALDTAFSAGEYFARRFADGRAGRCVLLAGWDGPTPVAHGYLWDAPDPESPQHLSAMESVRTHLAGVPLLQSLHVAANQRRRGIGRLMVAALERAAVDRGHRRVALGVDPDNIPALRLYQSLGYHDWPHGPIEISYDGVAEDGTTQTFTESSMMMLKDL</sequence>
<gene>
    <name evidence="4" type="ORF">FB566_3866</name>
</gene>
<organism evidence="4 5">
    <name type="scientific">Stackebrandtia endophytica</name>
    <dbReference type="NCBI Taxonomy" id="1496996"/>
    <lineage>
        <taxon>Bacteria</taxon>
        <taxon>Bacillati</taxon>
        <taxon>Actinomycetota</taxon>
        <taxon>Actinomycetes</taxon>
        <taxon>Glycomycetales</taxon>
        <taxon>Glycomycetaceae</taxon>
        <taxon>Stackebrandtia</taxon>
    </lineage>
</organism>
<keyword evidence="2" id="KW-0012">Acyltransferase</keyword>
<keyword evidence="4" id="KW-0689">Ribosomal protein</keyword>
<keyword evidence="5" id="KW-1185">Reference proteome</keyword>
<reference evidence="4 5" key="1">
    <citation type="submission" date="2019-06" db="EMBL/GenBank/DDBJ databases">
        <title>Sequencing the genomes of 1000 actinobacteria strains.</title>
        <authorList>
            <person name="Klenk H.-P."/>
        </authorList>
    </citation>
    <scope>NUCLEOTIDE SEQUENCE [LARGE SCALE GENOMIC DNA]</scope>
    <source>
        <strain evidence="4 5">DSM 45928</strain>
    </source>
</reference>
<evidence type="ECO:0000256" key="2">
    <source>
        <dbReference type="ARBA" id="ARBA00023315"/>
    </source>
</evidence>
<dbReference type="InParanoid" id="A0A543B0C8"/>
<keyword evidence="1" id="KW-0808">Transferase</keyword>
<dbReference type="Pfam" id="PF00583">
    <property type="entry name" value="Acetyltransf_1"/>
    <property type="match status" value="1"/>
</dbReference>
<feature type="domain" description="N-acetyltransferase" evidence="3">
    <location>
        <begin position="2"/>
        <end position="171"/>
    </location>
</feature>
<dbReference type="CDD" id="cd04301">
    <property type="entry name" value="NAT_SF"/>
    <property type="match status" value="1"/>
</dbReference>
<dbReference type="SUPFAM" id="SSF55729">
    <property type="entry name" value="Acyl-CoA N-acyltransferases (Nat)"/>
    <property type="match status" value="1"/>
</dbReference>
<dbReference type="GO" id="GO:0005840">
    <property type="term" value="C:ribosome"/>
    <property type="evidence" value="ECO:0007669"/>
    <property type="project" value="UniProtKB-KW"/>
</dbReference>
<dbReference type="PANTHER" id="PTHR43420">
    <property type="entry name" value="ACETYLTRANSFERASE"/>
    <property type="match status" value="1"/>
</dbReference>
<dbReference type="PROSITE" id="PS51186">
    <property type="entry name" value="GNAT"/>
    <property type="match status" value="1"/>
</dbReference>
<protein>
    <submittedName>
        <fullName evidence="4">Ribosomal protein S18 acetylase RimI-like enzyme</fullName>
    </submittedName>
</protein>
<dbReference type="Gene3D" id="3.40.630.30">
    <property type="match status" value="1"/>
</dbReference>
<accession>A0A543B0C8</accession>
<dbReference type="GO" id="GO:0016747">
    <property type="term" value="F:acyltransferase activity, transferring groups other than amino-acyl groups"/>
    <property type="evidence" value="ECO:0007669"/>
    <property type="project" value="InterPro"/>
</dbReference>
<dbReference type="AlphaFoldDB" id="A0A543B0C8"/>